<dbReference type="Pfam" id="PF00147">
    <property type="entry name" value="Fibrinogen_C"/>
    <property type="match status" value="1"/>
</dbReference>
<comment type="subcellular location">
    <subcellularLocation>
        <location evidence="1">Secreted</location>
    </subcellularLocation>
</comment>
<dbReference type="EMBL" id="KV950339">
    <property type="protein sequence ID" value="PIO26391.1"/>
    <property type="molecule type" value="Genomic_DNA"/>
</dbReference>
<keyword evidence="9" id="KW-0391">Immunity</keyword>
<dbReference type="InterPro" id="IPR002181">
    <property type="entry name" value="Fibrinogen_a/b/g_C_dom"/>
</dbReference>
<dbReference type="GO" id="GO:0005102">
    <property type="term" value="F:signaling receptor binding"/>
    <property type="evidence" value="ECO:0007669"/>
    <property type="project" value="TreeGrafter"/>
</dbReference>
<dbReference type="GO" id="GO:0046872">
    <property type="term" value="F:metal ion binding"/>
    <property type="evidence" value="ECO:0007669"/>
    <property type="project" value="UniProtKB-KW"/>
</dbReference>
<keyword evidence="2" id="KW-0964">Secreted</keyword>
<accession>A0A2G9RGK9</accession>
<dbReference type="GO" id="GO:0005581">
    <property type="term" value="C:collagen trimer"/>
    <property type="evidence" value="ECO:0007669"/>
    <property type="project" value="UniProtKB-KW"/>
</dbReference>
<keyword evidence="3" id="KW-0399">Innate immunity</keyword>
<dbReference type="InterPro" id="IPR020837">
    <property type="entry name" value="Fibrinogen_CS"/>
</dbReference>
<dbReference type="PANTHER" id="PTHR19143:SF433">
    <property type="entry name" value="FICOLIN-2"/>
    <property type="match status" value="1"/>
</dbReference>
<dbReference type="InterPro" id="IPR050373">
    <property type="entry name" value="Fibrinogen_C-term_domain"/>
</dbReference>
<sequence>MLSYCIFCSPKLYFPTDVKLVGIEGSEKLAILRGCPGLPGPPGQKGESGAPSEKGPKGEPGKAGPAGLPGVNGIPGDKGQKGEKGDTGTPDRGYGIEKLFILCLPFLTLSCTHSHDCISSVAARNCKELLNLGTIFSGWYTIYPDGEKSLTVFCDMDTEGGGWIVFQRRYDGTVNFFRDWKDYKRGFGNQLSEFWLGNDNIHLLTSSGTHEFRVDLIDYENNFSFAAYASFAILGEKDNYQLKIGAYTGGSAGDSLGYHNNRPFTTKDRDNDEHGTNCASDFKGAWWYGGCHNSNLNGLYLRGAHSSYANGVIWESGKGQHYSYKITEMKFRPV</sequence>
<evidence type="ECO:0000256" key="8">
    <source>
        <dbReference type="ARBA" id="ARBA00022837"/>
    </source>
</evidence>
<keyword evidence="6" id="KW-0430">Lectin</keyword>
<evidence type="ECO:0000256" key="3">
    <source>
        <dbReference type="ARBA" id="ARBA00022588"/>
    </source>
</evidence>
<dbReference type="GO" id="GO:0097367">
    <property type="term" value="F:carbohydrate derivative binding"/>
    <property type="evidence" value="ECO:0007669"/>
    <property type="project" value="TreeGrafter"/>
</dbReference>
<dbReference type="OrthoDB" id="7735550at2759"/>
<dbReference type="Pfam" id="PF01391">
    <property type="entry name" value="Collagen"/>
    <property type="match status" value="1"/>
</dbReference>
<dbReference type="InterPro" id="IPR036056">
    <property type="entry name" value="Fibrinogen-like_C"/>
</dbReference>
<keyword evidence="4" id="KW-0479">Metal-binding</keyword>
<evidence type="ECO:0000256" key="11">
    <source>
        <dbReference type="ARBA" id="ARBA00023157"/>
    </source>
</evidence>
<dbReference type="PANTHER" id="PTHR19143">
    <property type="entry name" value="FIBRINOGEN/TENASCIN/ANGIOPOEITIN"/>
    <property type="match status" value="1"/>
</dbReference>
<organism evidence="15 16">
    <name type="scientific">Aquarana catesbeiana</name>
    <name type="common">American bullfrog</name>
    <name type="synonym">Rana catesbeiana</name>
    <dbReference type="NCBI Taxonomy" id="8400"/>
    <lineage>
        <taxon>Eukaryota</taxon>
        <taxon>Metazoa</taxon>
        <taxon>Chordata</taxon>
        <taxon>Craniata</taxon>
        <taxon>Vertebrata</taxon>
        <taxon>Euteleostomi</taxon>
        <taxon>Amphibia</taxon>
        <taxon>Batrachia</taxon>
        <taxon>Anura</taxon>
        <taxon>Neobatrachia</taxon>
        <taxon>Ranoidea</taxon>
        <taxon>Ranidae</taxon>
        <taxon>Aquarana</taxon>
    </lineage>
</organism>
<feature type="region of interest" description="Disordered" evidence="13">
    <location>
        <begin position="40"/>
        <end position="90"/>
    </location>
</feature>
<keyword evidence="10" id="KW-0176">Collagen</keyword>
<dbReference type="SUPFAM" id="SSF56496">
    <property type="entry name" value="Fibrinogen C-terminal domain-like"/>
    <property type="match status" value="1"/>
</dbReference>
<protein>
    <recommendedName>
        <fullName evidence="14">Fibrinogen C-terminal domain-containing protein</fullName>
    </recommendedName>
</protein>
<keyword evidence="16" id="KW-1185">Reference proteome</keyword>
<evidence type="ECO:0000259" key="14">
    <source>
        <dbReference type="PROSITE" id="PS51406"/>
    </source>
</evidence>
<dbReference type="InterPro" id="IPR008160">
    <property type="entry name" value="Collagen"/>
</dbReference>
<evidence type="ECO:0000256" key="1">
    <source>
        <dbReference type="ARBA" id="ARBA00004613"/>
    </source>
</evidence>
<dbReference type="GO" id="GO:0001867">
    <property type="term" value="P:complement activation, lectin pathway"/>
    <property type="evidence" value="ECO:0007669"/>
    <property type="project" value="TreeGrafter"/>
</dbReference>
<evidence type="ECO:0000313" key="15">
    <source>
        <dbReference type="EMBL" id="PIO26391.1"/>
    </source>
</evidence>
<keyword evidence="8" id="KW-0106">Calcium</keyword>
<keyword evidence="11" id="KW-1015">Disulfide bond</keyword>
<evidence type="ECO:0000313" key="16">
    <source>
        <dbReference type="Proteomes" id="UP000228934"/>
    </source>
</evidence>
<dbReference type="GO" id="GO:0003823">
    <property type="term" value="F:antigen binding"/>
    <property type="evidence" value="ECO:0007669"/>
    <property type="project" value="TreeGrafter"/>
</dbReference>
<dbReference type="SMART" id="SM00186">
    <property type="entry name" value="FBG"/>
    <property type="match status" value="1"/>
</dbReference>
<dbReference type="Gene3D" id="3.90.215.10">
    <property type="entry name" value="Gamma Fibrinogen, chain A, domain 1"/>
    <property type="match status" value="1"/>
</dbReference>
<dbReference type="GO" id="GO:0005615">
    <property type="term" value="C:extracellular space"/>
    <property type="evidence" value="ECO:0007669"/>
    <property type="project" value="TreeGrafter"/>
</dbReference>
<evidence type="ECO:0000256" key="10">
    <source>
        <dbReference type="ARBA" id="ARBA00023119"/>
    </source>
</evidence>
<gene>
    <name evidence="15" type="ORF">AB205_0155630</name>
</gene>
<dbReference type="GO" id="GO:0030246">
    <property type="term" value="F:carbohydrate binding"/>
    <property type="evidence" value="ECO:0007669"/>
    <property type="project" value="UniProtKB-KW"/>
</dbReference>
<dbReference type="PROSITE" id="PS00514">
    <property type="entry name" value="FIBRINOGEN_C_1"/>
    <property type="match status" value="1"/>
</dbReference>
<evidence type="ECO:0000256" key="9">
    <source>
        <dbReference type="ARBA" id="ARBA00022859"/>
    </source>
</evidence>
<evidence type="ECO:0000256" key="6">
    <source>
        <dbReference type="ARBA" id="ARBA00022734"/>
    </source>
</evidence>
<dbReference type="AlphaFoldDB" id="A0A2G9RGK9"/>
<evidence type="ECO:0000256" key="7">
    <source>
        <dbReference type="ARBA" id="ARBA00022737"/>
    </source>
</evidence>
<keyword evidence="12" id="KW-0325">Glycoprotein</keyword>
<dbReference type="Proteomes" id="UP000228934">
    <property type="component" value="Unassembled WGS sequence"/>
</dbReference>
<keyword evidence="5" id="KW-0732">Signal</keyword>
<dbReference type="InterPro" id="IPR014716">
    <property type="entry name" value="Fibrinogen_a/b/g_C_1"/>
</dbReference>
<evidence type="ECO:0000256" key="4">
    <source>
        <dbReference type="ARBA" id="ARBA00022723"/>
    </source>
</evidence>
<feature type="domain" description="Fibrinogen C-terminal" evidence="14">
    <location>
        <begin position="117"/>
        <end position="334"/>
    </location>
</feature>
<name>A0A2G9RGK9_AQUCT</name>
<dbReference type="PROSITE" id="PS51406">
    <property type="entry name" value="FIBRINOGEN_C_2"/>
    <property type="match status" value="1"/>
</dbReference>
<dbReference type="CDD" id="cd00087">
    <property type="entry name" value="FReD"/>
    <property type="match status" value="1"/>
</dbReference>
<reference evidence="16" key="1">
    <citation type="journal article" date="2017" name="Nat. Commun.">
        <title>The North American bullfrog draft genome provides insight into hormonal regulation of long noncoding RNA.</title>
        <authorList>
            <person name="Hammond S.A."/>
            <person name="Warren R.L."/>
            <person name="Vandervalk B.P."/>
            <person name="Kucuk E."/>
            <person name="Khan H."/>
            <person name="Gibb E.A."/>
            <person name="Pandoh P."/>
            <person name="Kirk H."/>
            <person name="Zhao Y."/>
            <person name="Jones M."/>
            <person name="Mungall A.J."/>
            <person name="Coope R."/>
            <person name="Pleasance S."/>
            <person name="Moore R.A."/>
            <person name="Holt R.A."/>
            <person name="Round J.M."/>
            <person name="Ohora S."/>
            <person name="Walle B.V."/>
            <person name="Veldhoen N."/>
            <person name="Helbing C.C."/>
            <person name="Birol I."/>
        </authorList>
    </citation>
    <scope>NUCLEOTIDE SEQUENCE [LARGE SCALE GENOMIC DNA]</scope>
</reference>
<proteinExistence type="predicted"/>
<evidence type="ECO:0000256" key="12">
    <source>
        <dbReference type="ARBA" id="ARBA00023180"/>
    </source>
</evidence>
<dbReference type="NCBIfam" id="NF040941">
    <property type="entry name" value="GGGWT_bact"/>
    <property type="match status" value="1"/>
</dbReference>
<evidence type="ECO:0000256" key="5">
    <source>
        <dbReference type="ARBA" id="ARBA00022729"/>
    </source>
</evidence>
<evidence type="ECO:0000256" key="2">
    <source>
        <dbReference type="ARBA" id="ARBA00022525"/>
    </source>
</evidence>
<dbReference type="FunFam" id="3.90.215.10:FF:000001">
    <property type="entry name" value="Tenascin isoform 1"/>
    <property type="match status" value="1"/>
</dbReference>
<keyword evidence="7" id="KW-0677">Repeat</keyword>
<evidence type="ECO:0000256" key="13">
    <source>
        <dbReference type="SAM" id="MobiDB-lite"/>
    </source>
</evidence>